<feature type="signal peptide" evidence="1">
    <location>
        <begin position="1"/>
        <end position="20"/>
    </location>
</feature>
<gene>
    <name evidence="2" type="ORF">VPNG_08521</name>
</gene>
<protein>
    <recommendedName>
        <fullName evidence="4">SMP-30/Gluconolactonase/LRE-like region domain-containing protein</fullName>
    </recommendedName>
</protein>
<evidence type="ECO:0000256" key="1">
    <source>
        <dbReference type="SAM" id="SignalP"/>
    </source>
</evidence>
<dbReference type="InterPro" id="IPR011042">
    <property type="entry name" value="6-blade_b-propeller_TolB-like"/>
</dbReference>
<proteinExistence type="predicted"/>
<name>A0A423W557_9PEZI</name>
<keyword evidence="1" id="KW-0732">Signal</keyword>
<evidence type="ECO:0000313" key="2">
    <source>
        <dbReference type="EMBL" id="ROV98449.1"/>
    </source>
</evidence>
<dbReference type="OrthoDB" id="9977941at2759"/>
<dbReference type="InterPro" id="IPR052998">
    <property type="entry name" value="Hetero-Diels-Alderase-like"/>
</dbReference>
<dbReference type="SMR" id="A0A423W557"/>
<organism evidence="2 3">
    <name type="scientific">Cytospora leucostoma</name>
    <dbReference type="NCBI Taxonomy" id="1230097"/>
    <lineage>
        <taxon>Eukaryota</taxon>
        <taxon>Fungi</taxon>
        <taxon>Dikarya</taxon>
        <taxon>Ascomycota</taxon>
        <taxon>Pezizomycotina</taxon>
        <taxon>Sordariomycetes</taxon>
        <taxon>Sordariomycetidae</taxon>
        <taxon>Diaporthales</taxon>
        <taxon>Cytosporaceae</taxon>
        <taxon>Cytospora</taxon>
    </lineage>
</organism>
<reference evidence="2 3" key="1">
    <citation type="submission" date="2015-09" db="EMBL/GenBank/DDBJ databases">
        <title>Host preference determinants of Valsa canker pathogens revealed by comparative genomics.</title>
        <authorList>
            <person name="Yin Z."/>
            <person name="Huang L."/>
        </authorList>
    </citation>
    <scope>NUCLEOTIDE SEQUENCE [LARGE SCALE GENOMIC DNA]</scope>
    <source>
        <strain evidence="2 3">SXYLt</strain>
    </source>
</reference>
<dbReference type="PANTHER" id="PTHR42060:SF1">
    <property type="entry name" value="NHL REPEAT-CONTAINING PROTEIN"/>
    <property type="match status" value="1"/>
</dbReference>
<evidence type="ECO:0000313" key="3">
    <source>
        <dbReference type="Proteomes" id="UP000285146"/>
    </source>
</evidence>
<comment type="caution">
    <text evidence="2">The sequence shown here is derived from an EMBL/GenBank/DDBJ whole genome shotgun (WGS) entry which is preliminary data.</text>
</comment>
<dbReference type="Proteomes" id="UP000285146">
    <property type="component" value="Unassembled WGS sequence"/>
</dbReference>
<dbReference type="Gene3D" id="2.120.10.30">
    <property type="entry name" value="TolB, C-terminal domain"/>
    <property type="match status" value="1"/>
</dbReference>
<dbReference type="AlphaFoldDB" id="A0A423W557"/>
<evidence type="ECO:0008006" key="4">
    <source>
        <dbReference type="Google" id="ProtNLM"/>
    </source>
</evidence>
<accession>A0A423W557</accession>
<dbReference type="EMBL" id="LKEB01000061">
    <property type="protein sequence ID" value="ROV98449.1"/>
    <property type="molecule type" value="Genomic_DNA"/>
</dbReference>
<dbReference type="SUPFAM" id="SSF63829">
    <property type="entry name" value="Calcium-dependent phosphotriesterase"/>
    <property type="match status" value="1"/>
</dbReference>
<sequence length="371" mass="40886">MPSLVTSVALGFLAYMPTLSTMIPRANNATSHATGAIPLPSRLLHHWPNGTWVENISVRPNGNLLVTTSTPNGTVWHVKEPWSETPDVELAYNFDEWVDRLIGIGETTPDKYVVVGSRFYNPSAYSSQVERTFVALELDFSDGDEPTARVVSWFPEASLLQSVAALPWKSTTVLISDQYVLRPRETQLDWTPAPGQIWRLDTLTGKKEIVMTNYAELNTTYAHGEDVGVNGIKIRDHYLYWVNQDTGGVYKIEIDDEGYPVPPAIPETITVVDTLWDDFGFGPNGADTIWSTGLNSVWAVSPDNGTAVTVTGVGTSDNLSFPGPTAAQFGRTQKDSNILYVTGNLYDVPDSLLDLTLRGWVRAVDTTGFHF</sequence>
<dbReference type="InParanoid" id="A0A423W557"/>
<feature type="chain" id="PRO_5019102533" description="SMP-30/Gluconolactonase/LRE-like region domain-containing protein" evidence="1">
    <location>
        <begin position="21"/>
        <end position="371"/>
    </location>
</feature>
<keyword evidence="3" id="KW-1185">Reference proteome</keyword>
<dbReference type="PANTHER" id="PTHR42060">
    <property type="entry name" value="NHL REPEAT-CONTAINING PROTEIN-RELATED"/>
    <property type="match status" value="1"/>
</dbReference>